<proteinExistence type="inferred from homology"/>
<dbReference type="Gene3D" id="1.10.20.120">
    <property type="match status" value="1"/>
</dbReference>
<protein>
    <submittedName>
        <fullName evidence="4">Protein family protein</fullName>
    </submittedName>
</protein>
<feature type="domain" description="Ribonuclease H2 subunit B wHTH" evidence="3">
    <location>
        <begin position="62"/>
        <end position="150"/>
    </location>
</feature>
<dbReference type="PANTHER" id="PTHR13383:SF11">
    <property type="entry name" value="RIBONUCLEASE H2 SUBUNIT B"/>
    <property type="match status" value="1"/>
</dbReference>
<evidence type="ECO:0000256" key="1">
    <source>
        <dbReference type="ARBA" id="ARBA00009823"/>
    </source>
</evidence>
<dbReference type="GO" id="GO:0032299">
    <property type="term" value="C:ribonuclease H2 complex"/>
    <property type="evidence" value="ECO:0007669"/>
    <property type="project" value="InterPro"/>
</dbReference>
<evidence type="ECO:0000313" key="4">
    <source>
        <dbReference type="EMBL" id="KHJ81705.1"/>
    </source>
</evidence>
<dbReference type="GO" id="GO:0006401">
    <property type="term" value="P:RNA catabolic process"/>
    <property type="evidence" value="ECO:0007669"/>
    <property type="project" value="TreeGrafter"/>
</dbReference>
<dbReference type="AlphaFoldDB" id="A0A0B1SEU3"/>
<dbReference type="Gene3D" id="2.20.25.530">
    <property type="match status" value="1"/>
</dbReference>
<dbReference type="GO" id="GO:0005654">
    <property type="term" value="C:nucleoplasm"/>
    <property type="evidence" value="ECO:0007669"/>
    <property type="project" value="TreeGrafter"/>
</dbReference>
<dbReference type="PANTHER" id="PTHR13383">
    <property type="entry name" value="RIBONUCLEASE H2 SUBUNIT B"/>
    <property type="match status" value="1"/>
</dbReference>
<feature type="non-terminal residue" evidence="4">
    <location>
        <position position="1"/>
    </location>
</feature>
<keyword evidence="5" id="KW-1185">Reference proteome</keyword>
<dbReference type="EMBL" id="KN586557">
    <property type="protein sequence ID" value="KHJ81705.1"/>
    <property type="molecule type" value="Genomic_DNA"/>
</dbReference>
<evidence type="ECO:0000313" key="5">
    <source>
        <dbReference type="Proteomes" id="UP000053660"/>
    </source>
</evidence>
<evidence type="ECO:0000259" key="3">
    <source>
        <dbReference type="Pfam" id="PF09468"/>
    </source>
</evidence>
<gene>
    <name evidence="4" type="ORF">OESDEN_18607</name>
</gene>
<dbReference type="Proteomes" id="UP000053660">
    <property type="component" value="Unassembled WGS sequence"/>
</dbReference>
<evidence type="ECO:0000256" key="2">
    <source>
        <dbReference type="ARBA" id="ARBA00011277"/>
    </source>
</evidence>
<dbReference type="Pfam" id="PF09468">
    <property type="entry name" value="RNase_H2-Ydr279"/>
    <property type="match status" value="1"/>
</dbReference>
<accession>A0A0B1SEU3</accession>
<comment type="similarity">
    <text evidence="1">Belongs to the RNase H2 subunit B family.</text>
</comment>
<dbReference type="InterPro" id="IPR019024">
    <property type="entry name" value="RNase_H2_suB_wHTH"/>
</dbReference>
<organism evidence="4 5">
    <name type="scientific">Oesophagostomum dentatum</name>
    <name type="common">Nodular worm</name>
    <dbReference type="NCBI Taxonomy" id="61180"/>
    <lineage>
        <taxon>Eukaryota</taxon>
        <taxon>Metazoa</taxon>
        <taxon>Ecdysozoa</taxon>
        <taxon>Nematoda</taxon>
        <taxon>Chromadorea</taxon>
        <taxon>Rhabditida</taxon>
        <taxon>Rhabditina</taxon>
        <taxon>Rhabditomorpha</taxon>
        <taxon>Strongyloidea</taxon>
        <taxon>Strongylidae</taxon>
        <taxon>Oesophagostomum</taxon>
    </lineage>
</organism>
<name>A0A0B1SEU3_OESDE</name>
<dbReference type="InterPro" id="IPR040456">
    <property type="entry name" value="RNase_H2_suB"/>
</dbReference>
<comment type="subunit">
    <text evidence="2">The RNase H2 complex is a heterotrimer composed of the catalytic subunit RNASEH2A and the non-catalytic subunits RNASEH2B and RNASEH2C.</text>
</comment>
<dbReference type="OrthoDB" id="5848737at2759"/>
<reference evidence="4 5" key="1">
    <citation type="submission" date="2014-03" db="EMBL/GenBank/DDBJ databases">
        <title>Draft genome of the hookworm Oesophagostomum dentatum.</title>
        <authorList>
            <person name="Mitreva M."/>
        </authorList>
    </citation>
    <scope>NUCLEOTIDE SEQUENCE [LARGE SCALE GENOMIC DNA]</scope>
    <source>
        <strain evidence="4 5">OD-Hann</strain>
    </source>
</reference>
<sequence>SDASFERKFLIARENTLAESKFYQLTLFQVVSIGETHRSWFYGESVVSDGAIRLLSPIHPLFLALPYFMKSKSKFVELEEILNDAECPSIAVLLKNDQLLKNLDKIADVKEVCDTKVYRFNENKTLEWISDRFQRLRNALTDENCLHKSIAENQEVLDRYSFGVLCDFLSPEMSTAAKAHLCIKDPPADENGHIDMSMKRKAEDIYEDIGEKPAKVLIAFLFDCYMKLLVYARK</sequence>